<feature type="transmembrane region" description="Helical" evidence="6">
    <location>
        <begin position="474"/>
        <end position="500"/>
    </location>
</feature>
<feature type="domain" description="ComEC/Rec2-related protein" evidence="7">
    <location>
        <begin position="305"/>
        <end position="592"/>
    </location>
</feature>
<feature type="transmembrane region" description="Helical" evidence="6">
    <location>
        <begin position="367"/>
        <end position="382"/>
    </location>
</feature>
<dbReference type="EMBL" id="JAUSWH010000006">
    <property type="protein sequence ID" value="MDQ0455934.1"/>
    <property type="molecule type" value="Genomic_DNA"/>
</dbReference>
<dbReference type="Proteomes" id="UP001235269">
    <property type="component" value="Unassembled WGS sequence"/>
</dbReference>
<evidence type="ECO:0000256" key="1">
    <source>
        <dbReference type="ARBA" id="ARBA00004651"/>
    </source>
</evidence>
<feature type="transmembrane region" description="Helical" evidence="6">
    <location>
        <begin position="512"/>
        <end position="533"/>
    </location>
</feature>
<feature type="transmembrane region" description="Helical" evidence="6">
    <location>
        <begin position="412"/>
        <end position="431"/>
    </location>
</feature>
<dbReference type="InterPro" id="IPR025405">
    <property type="entry name" value="DUF4131"/>
</dbReference>
<dbReference type="RefSeq" id="WP_307158136.1">
    <property type="nucleotide sequence ID" value="NZ_JAUSWH010000006.1"/>
</dbReference>
<reference evidence="9 10" key="1">
    <citation type="submission" date="2023-07" db="EMBL/GenBank/DDBJ databases">
        <title>Genomic Encyclopedia of Type Strains, Phase IV (KMG-IV): sequencing the most valuable type-strain genomes for metagenomic binning, comparative biology and taxonomic classification.</title>
        <authorList>
            <person name="Goeker M."/>
        </authorList>
    </citation>
    <scope>NUCLEOTIDE SEQUENCE [LARGE SCALE GENOMIC DNA]</scope>
    <source>
        <strain evidence="9 10">DSM 100301</strain>
    </source>
</reference>
<evidence type="ECO:0000256" key="5">
    <source>
        <dbReference type="ARBA" id="ARBA00023136"/>
    </source>
</evidence>
<feature type="transmembrane region" description="Helical" evidence="6">
    <location>
        <begin position="102"/>
        <end position="119"/>
    </location>
</feature>
<organism evidence="9 10">
    <name type="scientific">Rhizobium paknamense</name>
    <dbReference type="NCBI Taxonomy" id="1206817"/>
    <lineage>
        <taxon>Bacteria</taxon>
        <taxon>Pseudomonadati</taxon>
        <taxon>Pseudomonadota</taxon>
        <taxon>Alphaproteobacteria</taxon>
        <taxon>Hyphomicrobiales</taxon>
        <taxon>Rhizobiaceae</taxon>
        <taxon>Rhizobium/Agrobacterium group</taxon>
        <taxon>Rhizobium</taxon>
    </lineage>
</organism>
<gene>
    <name evidence="9" type="ORF">QO005_002274</name>
</gene>
<comment type="subcellular location">
    <subcellularLocation>
        <location evidence="1">Cell membrane</location>
        <topology evidence="1">Multi-pass membrane protein</topology>
    </subcellularLocation>
</comment>
<dbReference type="InterPro" id="IPR052159">
    <property type="entry name" value="Competence_DNA_uptake"/>
</dbReference>
<feature type="domain" description="DUF4131" evidence="8">
    <location>
        <begin position="101"/>
        <end position="250"/>
    </location>
</feature>
<feature type="transmembrane region" description="Helical" evidence="6">
    <location>
        <begin position="540"/>
        <end position="559"/>
    </location>
</feature>
<feature type="transmembrane region" description="Helical" evidence="6">
    <location>
        <begin position="126"/>
        <end position="143"/>
    </location>
</feature>
<protein>
    <submittedName>
        <fullName evidence="9">ComEC/Rec2-related protein</fullName>
    </submittedName>
</protein>
<feature type="transmembrane region" description="Helical" evidence="6">
    <location>
        <begin position="78"/>
        <end position="96"/>
    </location>
</feature>
<feature type="transmembrane region" description="Helical" evidence="6">
    <location>
        <begin position="571"/>
        <end position="589"/>
    </location>
</feature>
<dbReference type="PANTHER" id="PTHR30619">
    <property type="entry name" value="DNA INTERNALIZATION/COMPETENCE PROTEIN COMEC/REC2"/>
    <property type="match status" value="1"/>
</dbReference>
<evidence type="ECO:0000313" key="10">
    <source>
        <dbReference type="Proteomes" id="UP001235269"/>
    </source>
</evidence>
<dbReference type="Pfam" id="PF03772">
    <property type="entry name" value="Competence"/>
    <property type="match status" value="1"/>
</dbReference>
<sequence>MPENGEWALLEPDEAPQKRRRLRAMAFRVPVATEEDGEWQAEDLAAARAEALGEKSYIRRVHRNVGDLLREERDHGRAFLAAPVLIGTGAALWFSLHDDPSFWGLFAAFSGAFALWLALRHRAELLSALAAAGALILAGMILAEAETARQATVLLDTPVTTMIRGRVVSVEPNKDGHQRYVIALQDTREPRLTRMPQQVALLARSRHEPFRPGDGLEGRARLSPPSGPALPGLNDFAFASYYAGTGAIGYFYSAPRPVDLAPGEAGWMERLSLAMDLFTEDLRDTISNRIRSLIAGDAGAFAVAIVTGERRGLSDAASDALRVSGLAHIISISGLHMALAGGLCFVGLRRGFSLVPGLAESLPIKKIAAGGALLTTTAYFLISGYDVAAQRSYLMMVILLSAALFDRPVLSLRNTALAALIVITLSPSQVLGPSLQMSFAATFALIAGFDLWRRRPHMPEWLEGLPLFSLVKPLAKAVAASLMTSALGGFSTAIFSAAHFHRFGLHGLEANLLAAPIISMLVMPAGLIGMLLMPFGLDVWPIRLMGFGLDLVLSVAHLVSGWGKGLSFGLFDWWFLPVSTAGLLLLMLLKTRLRLWGLVLIAAAISHEAFRPQQPVPDLLVAEDGRLVAWLDPQVTGELLAVSNRRTPPSFVFNQWSTAFDISHVGRPVMVGKAPKPDDKTALAPEETRRAMQEVVDAARANPVVFYCRPSAFCALAAKGWTVVTVERRDYLESACQAADLVIASVSKRRTGCEAGKPAIDLDGLRAAGAMEITLGDAAAQTYTARTAFSGENRPWTRHRYYDWRSRSFNLPVDDDEEGDEQP</sequence>
<evidence type="ECO:0000259" key="7">
    <source>
        <dbReference type="Pfam" id="PF03772"/>
    </source>
</evidence>
<evidence type="ECO:0000256" key="3">
    <source>
        <dbReference type="ARBA" id="ARBA00022692"/>
    </source>
</evidence>
<evidence type="ECO:0000256" key="2">
    <source>
        <dbReference type="ARBA" id="ARBA00022475"/>
    </source>
</evidence>
<comment type="caution">
    <text evidence="9">The sequence shown here is derived from an EMBL/GenBank/DDBJ whole genome shotgun (WGS) entry which is preliminary data.</text>
</comment>
<dbReference type="Pfam" id="PF13567">
    <property type="entry name" value="DUF4131"/>
    <property type="match status" value="1"/>
</dbReference>
<evidence type="ECO:0000313" key="9">
    <source>
        <dbReference type="EMBL" id="MDQ0455934.1"/>
    </source>
</evidence>
<dbReference type="InterPro" id="IPR004477">
    <property type="entry name" value="ComEC_N"/>
</dbReference>
<accession>A0ABU0IFE0</accession>
<evidence type="ECO:0000259" key="8">
    <source>
        <dbReference type="Pfam" id="PF13567"/>
    </source>
</evidence>
<proteinExistence type="predicted"/>
<dbReference type="PANTHER" id="PTHR30619:SF1">
    <property type="entry name" value="RECOMBINATION PROTEIN 2"/>
    <property type="match status" value="1"/>
</dbReference>
<evidence type="ECO:0000256" key="4">
    <source>
        <dbReference type="ARBA" id="ARBA00022989"/>
    </source>
</evidence>
<keyword evidence="3 6" id="KW-0812">Transmembrane</keyword>
<keyword evidence="4 6" id="KW-1133">Transmembrane helix</keyword>
<keyword evidence="10" id="KW-1185">Reference proteome</keyword>
<evidence type="ECO:0000256" key="6">
    <source>
        <dbReference type="SAM" id="Phobius"/>
    </source>
</evidence>
<keyword evidence="2" id="KW-1003">Cell membrane</keyword>
<name>A0ABU0IFE0_9HYPH</name>
<dbReference type="NCBIfam" id="TIGR00360">
    <property type="entry name" value="ComEC_N-term"/>
    <property type="match status" value="1"/>
</dbReference>
<keyword evidence="5 6" id="KW-0472">Membrane</keyword>